<dbReference type="InterPro" id="IPR001623">
    <property type="entry name" value="DnaJ_domain"/>
</dbReference>
<dbReference type="Pfam" id="PF00226">
    <property type="entry name" value="DnaJ"/>
    <property type="match status" value="1"/>
</dbReference>
<dbReference type="PROSITE" id="PS00107">
    <property type="entry name" value="PROTEIN_KINASE_ATP"/>
    <property type="match status" value="1"/>
</dbReference>
<evidence type="ECO:0000256" key="7">
    <source>
        <dbReference type="ARBA" id="ARBA00022840"/>
    </source>
</evidence>
<dbReference type="PROSITE" id="PS50011">
    <property type="entry name" value="PROTEIN_KINASE_DOM"/>
    <property type="match status" value="1"/>
</dbReference>
<reference evidence="15" key="2">
    <citation type="submission" date="2014-03" db="EMBL/GenBank/DDBJ databases">
        <title>The whipworm genome and dual-species transcriptomics of an intimate host-pathogen interaction.</title>
        <authorList>
            <person name="Foth B.J."/>
            <person name="Tsai I.J."/>
            <person name="Reid A.J."/>
            <person name="Bancroft A.J."/>
            <person name="Nichol S."/>
            <person name="Tracey A."/>
            <person name="Holroyd N."/>
            <person name="Cotton J.A."/>
            <person name="Stanley E.J."/>
            <person name="Zarowiecki M."/>
            <person name="Liu J.Z."/>
            <person name="Huckvale T."/>
            <person name="Cooper P.J."/>
            <person name="Grencis R.K."/>
            <person name="Berriman M."/>
        </authorList>
    </citation>
    <scope>NUCLEOTIDE SEQUENCE [LARGE SCALE GENOMIC DNA]</scope>
</reference>
<comment type="catalytic activity">
    <reaction evidence="8">
        <text>L-threonyl-[protein] + ATP = O-phospho-L-threonyl-[protein] + ADP + H(+)</text>
        <dbReference type="Rhea" id="RHEA:46608"/>
        <dbReference type="Rhea" id="RHEA-COMP:11060"/>
        <dbReference type="Rhea" id="RHEA-COMP:11605"/>
        <dbReference type="ChEBI" id="CHEBI:15378"/>
        <dbReference type="ChEBI" id="CHEBI:30013"/>
        <dbReference type="ChEBI" id="CHEBI:30616"/>
        <dbReference type="ChEBI" id="CHEBI:61977"/>
        <dbReference type="ChEBI" id="CHEBI:456216"/>
        <dbReference type="EC" id="2.7.11.1"/>
    </reaction>
</comment>
<evidence type="ECO:0000256" key="9">
    <source>
        <dbReference type="ARBA" id="ARBA00048679"/>
    </source>
</evidence>
<evidence type="ECO:0000256" key="10">
    <source>
        <dbReference type="PROSITE-ProRule" id="PRU10141"/>
    </source>
</evidence>
<dbReference type="PROSITE" id="PS50081">
    <property type="entry name" value="ZF_DAG_PE_2"/>
    <property type="match status" value="1"/>
</dbReference>
<keyword evidence="6" id="KW-0862">Zinc</keyword>
<feature type="domain" description="Phorbol-ester/DAG-type" evidence="14">
    <location>
        <begin position="577"/>
        <end position="624"/>
    </location>
</feature>
<keyword evidence="16" id="KW-1185">Reference proteome</keyword>
<feature type="region of interest" description="Disordered" evidence="11">
    <location>
        <begin position="347"/>
        <end position="402"/>
    </location>
</feature>
<dbReference type="InterPro" id="IPR011009">
    <property type="entry name" value="Kinase-like_dom_sf"/>
</dbReference>
<dbReference type="Gene3D" id="1.10.510.10">
    <property type="entry name" value="Transferase(Phosphotransferase) domain 1"/>
    <property type="match status" value="1"/>
</dbReference>
<dbReference type="SUPFAM" id="SSF57889">
    <property type="entry name" value="Cysteine-rich domain"/>
    <property type="match status" value="1"/>
</dbReference>
<comment type="catalytic activity">
    <reaction evidence="9">
        <text>L-seryl-[protein] + ATP = O-phospho-L-seryl-[protein] + ADP + H(+)</text>
        <dbReference type="Rhea" id="RHEA:17989"/>
        <dbReference type="Rhea" id="RHEA-COMP:9863"/>
        <dbReference type="Rhea" id="RHEA-COMP:11604"/>
        <dbReference type="ChEBI" id="CHEBI:15378"/>
        <dbReference type="ChEBI" id="CHEBI:29999"/>
        <dbReference type="ChEBI" id="CHEBI:30616"/>
        <dbReference type="ChEBI" id="CHEBI:83421"/>
        <dbReference type="ChEBI" id="CHEBI:456216"/>
        <dbReference type="EC" id="2.7.11.1"/>
    </reaction>
</comment>
<organism evidence="15 16">
    <name type="scientific">Trichuris trichiura</name>
    <name type="common">Whipworm</name>
    <name type="synonym">Trichocephalus trichiurus</name>
    <dbReference type="NCBI Taxonomy" id="36087"/>
    <lineage>
        <taxon>Eukaryota</taxon>
        <taxon>Metazoa</taxon>
        <taxon>Ecdysozoa</taxon>
        <taxon>Nematoda</taxon>
        <taxon>Enoplea</taxon>
        <taxon>Dorylaimia</taxon>
        <taxon>Trichinellida</taxon>
        <taxon>Trichuridae</taxon>
        <taxon>Trichuris</taxon>
    </lineage>
</organism>
<evidence type="ECO:0000256" key="1">
    <source>
        <dbReference type="ARBA" id="ARBA00005843"/>
    </source>
</evidence>
<dbReference type="PROSITE" id="PS00479">
    <property type="entry name" value="ZF_DAG_PE_1"/>
    <property type="match status" value="1"/>
</dbReference>
<evidence type="ECO:0000256" key="2">
    <source>
        <dbReference type="ARBA" id="ARBA00022679"/>
    </source>
</evidence>
<dbReference type="Proteomes" id="UP000030665">
    <property type="component" value="Unassembled WGS sequence"/>
</dbReference>
<dbReference type="SMART" id="SM00109">
    <property type="entry name" value="C1"/>
    <property type="match status" value="1"/>
</dbReference>
<dbReference type="Pfam" id="PF13543">
    <property type="entry name" value="SAM_KSR1"/>
    <property type="match status" value="1"/>
</dbReference>
<evidence type="ECO:0000256" key="3">
    <source>
        <dbReference type="ARBA" id="ARBA00022723"/>
    </source>
</evidence>
<dbReference type="PANTHER" id="PTHR23257">
    <property type="entry name" value="SERINE-THREONINE PROTEIN KINASE"/>
    <property type="match status" value="1"/>
</dbReference>
<dbReference type="InterPro" id="IPR046349">
    <property type="entry name" value="C1-like_sf"/>
</dbReference>
<dbReference type="GO" id="GO:0005737">
    <property type="term" value="C:cytoplasm"/>
    <property type="evidence" value="ECO:0007669"/>
    <property type="project" value="TreeGrafter"/>
</dbReference>
<dbReference type="FunFam" id="3.30.200.20:FF:000034">
    <property type="entry name" value="Kinase suppressor of Ras 1"/>
    <property type="match status" value="1"/>
</dbReference>
<evidence type="ECO:0000256" key="4">
    <source>
        <dbReference type="ARBA" id="ARBA00022741"/>
    </source>
</evidence>
<dbReference type="EMBL" id="HG806274">
    <property type="protein sequence ID" value="CDW58149.1"/>
    <property type="molecule type" value="Genomic_DNA"/>
</dbReference>
<feature type="region of interest" description="Disordered" evidence="11">
    <location>
        <begin position="739"/>
        <end position="783"/>
    </location>
</feature>
<gene>
    <name evidence="15" type="ORF">TTRE_0000645301</name>
</gene>
<name>A0A077ZEB0_TRITR</name>
<dbReference type="InterPro" id="IPR036869">
    <property type="entry name" value="J_dom_sf"/>
</dbReference>
<proteinExistence type="inferred from homology"/>
<evidence type="ECO:0000313" key="16">
    <source>
        <dbReference type="Proteomes" id="UP000030665"/>
    </source>
</evidence>
<dbReference type="InterPro" id="IPR013761">
    <property type="entry name" value="SAM/pointed_sf"/>
</dbReference>
<protein>
    <submittedName>
        <fullName evidence="15">Kinase suppressor of ras</fullName>
    </submittedName>
</protein>
<dbReference type="InterPro" id="IPR017441">
    <property type="entry name" value="Protein_kinase_ATP_BS"/>
</dbReference>
<feature type="compositionally biased region" description="Polar residues" evidence="11">
    <location>
        <begin position="764"/>
        <end position="773"/>
    </location>
</feature>
<keyword evidence="5 15" id="KW-0418">Kinase</keyword>
<comment type="similarity">
    <text evidence="1">Belongs to the protein kinase superfamily. TKL Ser/Thr protein kinase family.</text>
</comment>
<dbReference type="PROSITE" id="PS00109">
    <property type="entry name" value="PROTEIN_KINASE_TYR"/>
    <property type="match status" value="1"/>
</dbReference>
<dbReference type="InterPro" id="IPR001245">
    <property type="entry name" value="Ser-Thr/Tyr_kinase_cat_dom"/>
</dbReference>
<dbReference type="InterPro" id="IPR008266">
    <property type="entry name" value="Tyr_kinase_AS"/>
</dbReference>
<dbReference type="GO" id="GO:0046872">
    <property type="term" value="F:metal ion binding"/>
    <property type="evidence" value="ECO:0007669"/>
    <property type="project" value="UniProtKB-KW"/>
</dbReference>
<dbReference type="STRING" id="36087.A0A077ZEB0"/>
<dbReference type="Pfam" id="PF00130">
    <property type="entry name" value="C1_1"/>
    <property type="match status" value="1"/>
</dbReference>
<dbReference type="GO" id="GO:0004674">
    <property type="term" value="F:protein serine/threonine kinase activity"/>
    <property type="evidence" value="ECO:0007669"/>
    <property type="project" value="UniProtKB-EC"/>
</dbReference>
<evidence type="ECO:0000259" key="12">
    <source>
        <dbReference type="PROSITE" id="PS50011"/>
    </source>
</evidence>
<dbReference type="Gene3D" id="1.10.150.50">
    <property type="entry name" value="Transcription Factor, Ets-1"/>
    <property type="match status" value="1"/>
</dbReference>
<dbReference type="CDD" id="cd06257">
    <property type="entry name" value="DnaJ"/>
    <property type="match status" value="1"/>
</dbReference>
<evidence type="ECO:0000259" key="13">
    <source>
        <dbReference type="PROSITE" id="PS50076"/>
    </source>
</evidence>
<reference evidence="15" key="1">
    <citation type="submission" date="2014-01" db="EMBL/GenBank/DDBJ databases">
        <authorList>
            <person name="Aslett M."/>
        </authorList>
    </citation>
    <scope>NUCLEOTIDE SEQUENCE</scope>
</reference>
<dbReference type="Gene3D" id="3.30.200.20">
    <property type="entry name" value="Phosphorylase Kinase, domain 1"/>
    <property type="match status" value="1"/>
</dbReference>
<dbReference type="InterPro" id="IPR002219">
    <property type="entry name" value="PKC_DAG/PE"/>
</dbReference>
<evidence type="ECO:0000256" key="11">
    <source>
        <dbReference type="SAM" id="MobiDB-lite"/>
    </source>
</evidence>
<feature type="domain" description="Protein kinase" evidence="12">
    <location>
        <begin position="822"/>
        <end position="1095"/>
    </location>
</feature>
<keyword evidence="4 10" id="KW-0547">Nucleotide-binding</keyword>
<dbReference type="AlphaFoldDB" id="A0A077ZEB0"/>
<keyword evidence="7 10" id="KW-0067">ATP-binding</keyword>
<dbReference type="OrthoDB" id="774951at2759"/>
<keyword evidence="3" id="KW-0479">Metal-binding</keyword>
<evidence type="ECO:0000256" key="8">
    <source>
        <dbReference type="ARBA" id="ARBA00047899"/>
    </source>
</evidence>
<dbReference type="SMART" id="SM00271">
    <property type="entry name" value="DnaJ"/>
    <property type="match status" value="1"/>
</dbReference>
<evidence type="ECO:0000313" key="15">
    <source>
        <dbReference type="EMBL" id="CDW58149.1"/>
    </source>
</evidence>
<dbReference type="InterPro" id="IPR025561">
    <property type="entry name" value="KSR_SAM-like_dom"/>
</dbReference>
<dbReference type="SUPFAM" id="SSF56112">
    <property type="entry name" value="Protein kinase-like (PK-like)"/>
    <property type="match status" value="1"/>
</dbReference>
<dbReference type="PROSITE" id="PS50076">
    <property type="entry name" value="DNAJ_2"/>
    <property type="match status" value="1"/>
</dbReference>
<evidence type="ECO:0000259" key="14">
    <source>
        <dbReference type="PROSITE" id="PS50081"/>
    </source>
</evidence>
<dbReference type="InterPro" id="IPR050167">
    <property type="entry name" value="Ser_Thr_protein_kinase"/>
</dbReference>
<feature type="region of interest" description="Disordered" evidence="11">
    <location>
        <begin position="649"/>
        <end position="669"/>
    </location>
</feature>
<feature type="binding site" evidence="10">
    <location>
        <position position="848"/>
    </location>
    <ligand>
        <name>ATP</name>
        <dbReference type="ChEBI" id="CHEBI:30616"/>
    </ligand>
</feature>
<sequence length="1119" mass="123818">MCVNVDFFLIDRIDFQAAAGWLRRKVGVLLPGGSMSSLYDALSCESTSSAEELKQAYRRALLLTHPDRSNEAVDSYLFQKVVQAWTILRDPVSRRAYDCWLREQRLRRKCCLNSGKCTLLELLGKDFSRGSVSIECHCGGCYLLSLKDQQYGCDFKLFGSVCWPMGDDSLCALLQELNDTQYIVRVNAENLRKHRAQNNVVFSEIEPFLKEREGKLVKLVSRILFLKSKVLACRKECNLSSFGGLHLWLEIVNLDQRSAQASCLCLLDELQDVDELLTLDDAQLFALCDRCSVKGEDRRRFVRAAQNLRWYASHWMFNSGTKPKEEPPDADLAWIGFDRFERCSQASKSPQLGASQGLAVDSSRLPANGGSDQGGADSGASDSGVGSNISQNSLPTVTPPSSPGLILTNPLAYDLNMAISNGQDEDKLLLSGQAAQPASVLLKSSSSSCSTCAPNDCVPHMIRSRSHESNLPKKIVRGKPTPINPLVDSGAVMRKAGVYLNSIVSGGLGGSKGADLGSYAKSKSSCLFHNSNGPTTGTDPAGSSAAVSPDSGCESCSTSTYAPRSPRGNVRMLHNINHRFVRMWKPSMSQCHVCSRPLGLTGERCSDCKMKIHSVCKEKIGPTCGLTARRMRQIYELLVLGNEEGSWDVSSEEKRSPQPAQSGKIPSSVSNSYLNAYPDRFDSASSSSCNSSAPSTPAPAVAAFVHSPGVSIQHRPKFSFTDVMPEVPVINIELQNGVAESRESEENGSAGSTLVMSRDGSFAGTGSEQTLSPDENLIDSLGSNDSTFGGHQWRRDVWSAGTIRGGSASWREWTIPIEEVRFKKDSLIGRGRFGEVHAAYWHQDVAVKLLNMDHVEDEKQLEMFKVEVSTFRSTRHENLILFMGCCMKPPRLGIVMNLCKGRTLHTILHVRRERWDLGRFVNVAAQVCQGMSYLHGKKIIHKDLRTKNVFIENNSKVVITDFGLFSIHRLLRSQNHADCKFLSVPEHWLAYLAPEVMRSLLKFKENGDGVEELPFSGPSDVYSFGTVWFELLAGDFPFKRYAPETIIWQVGRGIKPALNNLQVPKETKEICMSCWAFRLGDRPSFNTLLKVFEKLPRKRLERSPSYPSSHVSRSAESLF</sequence>
<evidence type="ECO:0000256" key="6">
    <source>
        <dbReference type="ARBA" id="ARBA00022833"/>
    </source>
</evidence>
<feature type="compositionally biased region" description="Polar residues" evidence="11">
    <location>
        <begin position="658"/>
        <end position="669"/>
    </location>
</feature>
<dbReference type="GO" id="GO:0007265">
    <property type="term" value="P:Ras protein signal transduction"/>
    <property type="evidence" value="ECO:0007669"/>
    <property type="project" value="TreeGrafter"/>
</dbReference>
<dbReference type="Gene3D" id="3.30.60.20">
    <property type="match status" value="1"/>
</dbReference>
<feature type="compositionally biased region" description="Low complexity" evidence="11">
    <location>
        <begin position="378"/>
        <end position="387"/>
    </location>
</feature>
<dbReference type="Gene3D" id="1.10.287.110">
    <property type="entry name" value="DnaJ domain"/>
    <property type="match status" value="1"/>
</dbReference>
<keyword evidence="2" id="KW-0808">Transferase</keyword>
<feature type="domain" description="J" evidence="13">
    <location>
        <begin position="37"/>
        <end position="101"/>
    </location>
</feature>
<dbReference type="PANTHER" id="PTHR23257:SF963">
    <property type="entry name" value="AT08303P"/>
    <property type="match status" value="1"/>
</dbReference>
<dbReference type="InterPro" id="IPR000719">
    <property type="entry name" value="Prot_kinase_dom"/>
</dbReference>
<evidence type="ECO:0000256" key="5">
    <source>
        <dbReference type="ARBA" id="ARBA00022777"/>
    </source>
</evidence>
<accession>A0A077ZEB0</accession>
<dbReference type="Pfam" id="PF07714">
    <property type="entry name" value="PK_Tyr_Ser-Thr"/>
    <property type="match status" value="1"/>
</dbReference>
<dbReference type="SUPFAM" id="SSF46565">
    <property type="entry name" value="Chaperone J-domain"/>
    <property type="match status" value="1"/>
</dbReference>
<dbReference type="GO" id="GO:0005524">
    <property type="term" value="F:ATP binding"/>
    <property type="evidence" value="ECO:0007669"/>
    <property type="project" value="UniProtKB-UniRule"/>
</dbReference>